<reference evidence="2" key="1">
    <citation type="submission" date="2016-06" db="EMBL/GenBank/DDBJ databases">
        <title>Parallel loss of symbiosis genes in relatives of nitrogen-fixing non-legume Parasponia.</title>
        <authorList>
            <person name="Van Velzen R."/>
            <person name="Holmer R."/>
            <person name="Bu F."/>
            <person name="Rutten L."/>
            <person name="Van Zeijl A."/>
            <person name="Liu W."/>
            <person name="Santuari L."/>
            <person name="Cao Q."/>
            <person name="Sharma T."/>
            <person name="Shen D."/>
            <person name="Roswanjaya Y."/>
            <person name="Wardhani T."/>
            <person name="Kalhor M.S."/>
            <person name="Jansen J."/>
            <person name="Van den Hoogen J."/>
            <person name="Gungor B."/>
            <person name="Hartog M."/>
            <person name="Hontelez J."/>
            <person name="Verver J."/>
            <person name="Yang W.-C."/>
            <person name="Schijlen E."/>
            <person name="Repin R."/>
            <person name="Schilthuizen M."/>
            <person name="Schranz E."/>
            <person name="Heidstra R."/>
            <person name="Miyata K."/>
            <person name="Fedorova E."/>
            <person name="Kohlen W."/>
            <person name="Bisseling T."/>
            <person name="Smit S."/>
            <person name="Geurts R."/>
        </authorList>
    </citation>
    <scope>NUCLEOTIDE SEQUENCE [LARGE SCALE GENOMIC DNA]</scope>
    <source>
        <strain evidence="2">cv. RG33-2</strain>
    </source>
</reference>
<comment type="caution">
    <text evidence="1">The sequence shown here is derived from an EMBL/GenBank/DDBJ whole genome shotgun (WGS) entry which is preliminary data.</text>
</comment>
<dbReference type="InParanoid" id="A0A2P5B5B3"/>
<protein>
    <submittedName>
        <fullName evidence="1">Uncharacterized protein</fullName>
    </submittedName>
</protein>
<sequence>MTKLSNEIGQKWQIAKDGVAESSGSTSNNGQLEVFPQCGAKFPSVTTLLDHVEKVRKRGADKRAGVKKMTIDVCPNCSKNPVSLVEHVESAHGGTSLAEMMVSDQV</sequence>
<proteinExistence type="predicted"/>
<organism evidence="1 2">
    <name type="scientific">Trema orientale</name>
    <name type="common">Charcoal tree</name>
    <name type="synonym">Celtis orientalis</name>
    <dbReference type="NCBI Taxonomy" id="63057"/>
    <lineage>
        <taxon>Eukaryota</taxon>
        <taxon>Viridiplantae</taxon>
        <taxon>Streptophyta</taxon>
        <taxon>Embryophyta</taxon>
        <taxon>Tracheophyta</taxon>
        <taxon>Spermatophyta</taxon>
        <taxon>Magnoliopsida</taxon>
        <taxon>eudicotyledons</taxon>
        <taxon>Gunneridae</taxon>
        <taxon>Pentapetalae</taxon>
        <taxon>rosids</taxon>
        <taxon>fabids</taxon>
        <taxon>Rosales</taxon>
        <taxon>Cannabaceae</taxon>
        <taxon>Trema</taxon>
    </lineage>
</organism>
<keyword evidence="2" id="KW-1185">Reference proteome</keyword>
<name>A0A2P5B5B3_TREOI</name>
<evidence type="ECO:0000313" key="1">
    <source>
        <dbReference type="EMBL" id="PON43987.1"/>
    </source>
</evidence>
<accession>A0A2P5B5B3</accession>
<dbReference type="STRING" id="63057.A0A2P5B5B3"/>
<dbReference type="Proteomes" id="UP000237000">
    <property type="component" value="Unassembled WGS sequence"/>
</dbReference>
<dbReference type="OrthoDB" id="654211at2759"/>
<dbReference type="EMBL" id="JXTC01000603">
    <property type="protein sequence ID" value="PON43987.1"/>
    <property type="molecule type" value="Genomic_DNA"/>
</dbReference>
<gene>
    <name evidence="1" type="ORF">TorRG33x02_332210</name>
</gene>
<dbReference type="AlphaFoldDB" id="A0A2P5B5B3"/>
<evidence type="ECO:0000313" key="2">
    <source>
        <dbReference type="Proteomes" id="UP000237000"/>
    </source>
</evidence>